<evidence type="ECO:0000313" key="3">
    <source>
        <dbReference type="Proteomes" id="UP001141552"/>
    </source>
</evidence>
<proteinExistence type="predicted"/>
<name>A0A9Q0JFC0_9ROSI</name>
<organism evidence="2 3">
    <name type="scientific">Turnera subulata</name>
    <dbReference type="NCBI Taxonomy" id="218843"/>
    <lineage>
        <taxon>Eukaryota</taxon>
        <taxon>Viridiplantae</taxon>
        <taxon>Streptophyta</taxon>
        <taxon>Embryophyta</taxon>
        <taxon>Tracheophyta</taxon>
        <taxon>Spermatophyta</taxon>
        <taxon>Magnoliopsida</taxon>
        <taxon>eudicotyledons</taxon>
        <taxon>Gunneridae</taxon>
        <taxon>Pentapetalae</taxon>
        <taxon>rosids</taxon>
        <taxon>fabids</taxon>
        <taxon>Malpighiales</taxon>
        <taxon>Passifloraceae</taxon>
        <taxon>Turnera</taxon>
    </lineage>
</organism>
<dbReference type="InterPro" id="IPR057619">
    <property type="entry name" value="PH_PHS1"/>
</dbReference>
<dbReference type="OrthoDB" id="851805at2759"/>
<dbReference type="AlphaFoldDB" id="A0A9Q0JFC0"/>
<evidence type="ECO:0000313" key="2">
    <source>
        <dbReference type="EMBL" id="KAJ4840646.1"/>
    </source>
</evidence>
<evidence type="ECO:0000259" key="1">
    <source>
        <dbReference type="Pfam" id="PF25349"/>
    </source>
</evidence>
<comment type="caution">
    <text evidence="2">The sequence shown here is derived from an EMBL/GenBank/DDBJ whole genome shotgun (WGS) entry which is preliminary data.</text>
</comment>
<feature type="domain" description="Poor homologous synapsis 1 PH" evidence="1">
    <location>
        <begin position="2"/>
        <end position="65"/>
    </location>
</feature>
<gene>
    <name evidence="2" type="ORF">Tsubulata_033202</name>
</gene>
<reference evidence="2" key="1">
    <citation type="submission" date="2022-02" db="EMBL/GenBank/DDBJ databases">
        <authorList>
            <person name="Henning P.M."/>
            <person name="McCubbin A.G."/>
            <person name="Shore J.S."/>
        </authorList>
    </citation>
    <scope>NUCLEOTIDE SEQUENCE</scope>
    <source>
        <strain evidence="2">F60SS</strain>
        <tissue evidence="2">Leaves</tissue>
    </source>
</reference>
<reference evidence="2" key="2">
    <citation type="journal article" date="2023" name="Plants (Basel)">
        <title>Annotation of the Turnera subulata (Passifloraceae) Draft Genome Reveals the S-Locus Evolved after the Divergence of Turneroideae from Passifloroideae in a Stepwise Manner.</title>
        <authorList>
            <person name="Henning P.M."/>
            <person name="Roalson E.H."/>
            <person name="Mir W."/>
            <person name="McCubbin A.G."/>
            <person name="Shore J.S."/>
        </authorList>
    </citation>
    <scope>NUCLEOTIDE SEQUENCE</scope>
    <source>
        <strain evidence="2">F60SS</strain>
    </source>
</reference>
<protein>
    <recommendedName>
        <fullName evidence="1">Poor homologous synapsis 1 PH domain-containing protein</fullName>
    </recommendedName>
</protein>
<sequence>MAYVQLLHHLGPHGIVLRVSFLGKIYEEHYTSKLLFSWPQVGCQDDFPIRGSRVVFASYRDRSGQASF</sequence>
<dbReference type="EMBL" id="JAKUCV010003001">
    <property type="protein sequence ID" value="KAJ4840646.1"/>
    <property type="molecule type" value="Genomic_DNA"/>
</dbReference>
<dbReference type="Pfam" id="PF25349">
    <property type="entry name" value="PH_PHS1"/>
    <property type="match status" value="1"/>
</dbReference>
<keyword evidence="3" id="KW-1185">Reference proteome</keyword>
<accession>A0A9Q0JFC0</accession>
<dbReference type="Proteomes" id="UP001141552">
    <property type="component" value="Unassembled WGS sequence"/>
</dbReference>